<dbReference type="HOGENOM" id="CLU_2041820_0_0_1"/>
<proteinExistence type="predicted"/>
<reference evidence="1" key="1">
    <citation type="submission" date="2015-04" db="UniProtKB">
        <authorList>
            <consortium name="EnsemblPlants"/>
        </authorList>
    </citation>
    <scope>IDENTIFICATION</scope>
</reference>
<dbReference type="PANTHER" id="PTHR48065:SF68">
    <property type="entry name" value="LEUCINE-RICH REPEAT-CONTAINING N-TERMINAL PLANT-TYPE DOMAIN-CONTAINING PROTEIN"/>
    <property type="match status" value="1"/>
</dbReference>
<evidence type="ECO:0000313" key="2">
    <source>
        <dbReference type="Proteomes" id="UP000026962"/>
    </source>
</evidence>
<evidence type="ECO:0000313" key="1">
    <source>
        <dbReference type="EnsemblPlants" id="OPUNC10G11120.1"/>
    </source>
</evidence>
<protein>
    <submittedName>
        <fullName evidence="1">Uncharacterized protein</fullName>
    </submittedName>
</protein>
<keyword evidence="2" id="KW-1185">Reference proteome</keyword>
<dbReference type="Gramene" id="OPUNC10G11120.1">
    <property type="protein sequence ID" value="OPUNC10G11120.1"/>
    <property type="gene ID" value="OPUNC10G11120"/>
</dbReference>
<reference evidence="1" key="2">
    <citation type="submission" date="2018-05" db="EMBL/GenBank/DDBJ databases">
        <title>OpunRS2 (Oryza punctata Reference Sequence Version 2).</title>
        <authorList>
            <person name="Zhang J."/>
            <person name="Kudrna D."/>
            <person name="Lee S."/>
            <person name="Talag J."/>
            <person name="Welchert J."/>
            <person name="Wing R.A."/>
        </authorList>
    </citation>
    <scope>NUCLEOTIDE SEQUENCE [LARGE SCALE GENOMIC DNA]</scope>
</reference>
<sequence length="121" mass="13633">MNFQEPFLQALLLSGKIPTGNQLQTLTDPSIYSNNSGLCGLPLNISCTNYSLASDERYCRTCEEQYLSYCVMAGVVFGFWLCWDLKSKKNVIGRDLKKQRTASLMTVIDLQSNSLYTETPK</sequence>
<dbReference type="InterPro" id="IPR032675">
    <property type="entry name" value="LRR_dom_sf"/>
</dbReference>
<dbReference type="Proteomes" id="UP000026962">
    <property type="component" value="Chromosome 10"/>
</dbReference>
<dbReference type="AlphaFoldDB" id="A0A0E0M8K3"/>
<dbReference type="STRING" id="4537.A0A0E0M8K3"/>
<dbReference type="Gene3D" id="3.80.10.10">
    <property type="entry name" value="Ribonuclease Inhibitor"/>
    <property type="match status" value="1"/>
</dbReference>
<organism evidence="1">
    <name type="scientific">Oryza punctata</name>
    <name type="common">Red rice</name>
    <dbReference type="NCBI Taxonomy" id="4537"/>
    <lineage>
        <taxon>Eukaryota</taxon>
        <taxon>Viridiplantae</taxon>
        <taxon>Streptophyta</taxon>
        <taxon>Embryophyta</taxon>
        <taxon>Tracheophyta</taxon>
        <taxon>Spermatophyta</taxon>
        <taxon>Magnoliopsida</taxon>
        <taxon>Liliopsida</taxon>
        <taxon>Poales</taxon>
        <taxon>Poaceae</taxon>
        <taxon>BOP clade</taxon>
        <taxon>Oryzoideae</taxon>
        <taxon>Oryzeae</taxon>
        <taxon>Oryzinae</taxon>
        <taxon>Oryza</taxon>
    </lineage>
</organism>
<dbReference type="EnsemblPlants" id="OPUNC10G11120.1">
    <property type="protein sequence ID" value="OPUNC10G11120.1"/>
    <property type="gene ID" value="OPUNC10G11120"/>
</dbReference>
<dbReference type="PANTHER" id="PTHR48065">
    <property type="entry name" value="OS10G0469600 PROTEIN"/>
    <property type="match status" value="1"/>
</dbReference>
<name>A0A0E0M8K3_ORYPU</name>
<accession>A0A0E0M8K3</accession>